<name>A0A557SRC4_9ARCH</name>
<keyword evidence="3" id="KW-1185">Reference proteome</keyword>
<gene>
    <name evidence="2" type="ORF">NARC_200045</name>
</gene>
<feature type="transmembrane region" description="Helical" evidence="1">
    <location>
        <begin position="30"/>
        <end position="51"/>
    </location>
</feature>
<evidence type="ECO:0000256" key="1">
    <source>
        <dbReference type="SAM" id="Phobius"/>
    </source>
</evidence>
<accession>A0A557SRC4</accession>
<dbReference type="EMBL" id="VOAH01000020">
    <property type="protein sequence ID" value="TVP39156.1"/>
    <property type="molecule type" value="Genomic_DNA"/>
</dbReference>
<keyword evidence="1" id="KW-0812">Transmembrane</keyword>
<reference evidence="2 3" key="1">
    <citation type="journal article" date="2019" name="Front. Microbiol.">
        <title>Ammonia Oxidation by the Arctic Terrestrial Thaumarchaeote Candidatus Nitrosocosmicus arcticus Is Stimulated by Increasing Temperatures.</title>
        <authorList>
            <person name="Alves R.J.E."/>
            <person name="Kerou M."/>
            <person name="Zappe A."/>
            <person name="Bittner R."/>
            <person name="Abby S.S."/>
            <person name="Schmidt H.A."/>
            <person name="Pfeifer K."/>
            <person name="Schleper C."/>
        </authorList>
    </citation>
    <scope>NUCLEOTIDE SEQUENCE [LARGE SCALE GENOMIC DNA]</scope>
    <source>
        <strain evidence="2 3">Kfb</strain>
    </source>
</reference>
<keyword evidence="1" id="KW-1133">Transmembrane helix</keyword>
<organism evidence="2 3">
    <name type="scientific">Candidatus Nitrosocosmicus arcticus</name>
    <dbReference type="NCBI Taxonomy" id="2035267"/>
    <lineage>
        <taxon>Archaea</taxon>
        <taxon>Nitrososphaerota</taxon>
        <taxon>Nitrososphaeria</taxon>
        <taxon>Nitrososphaerales</taxon>
        <taxon>Nitrososphaeraceae</taxon>
        <taxon>Candidatus Nitrosocosmicus</taxon>
    </lineage>
</organism>
<evidence type="ECO:0000313" key="3">
    <source>
        <dbReference type="Proteomes" id="UP000315289"/>
    </source>
</evidence>
<proteinExistence type="predicted"/>
<sequence>MIINSFYQLLPDIIMYLFNHYVFKEMNFGIKFTFVFLFASSLLFLTCLLFFNNITVFAQQENTTINADDLFGIEKIYPTKSDGREWYINMSNPKNDPNVTFTFNPRLAKQDDGSWKIRDDHIRINVDTLNGTEEWKNVEITGYVKIDSIINPRKSVITDIDWVARTDQHNEDFPCHGLSLHGGIYPDGSAAWKKEIWFTGGYTKEKSVPKITDSLMNRWIGWKTVIYNTNNDSAVKMESYLDNSNSNHWVKVFEITDNGGWYASSSDKVFYSANCGRSKDHMVLNSGPIVTFRADNVVLNFQDLSIREIEPPK</sequence>
<protein>
    <submittedName>
        <fullName evidence="2">Uncharacterized protein</fullName>
    </submittedName>
</protein>
<keyword evidence="1" id="KW-0472">Membrane</keyword>
<evidence type="ECO:0000313" key="2">
    <source>
        <dbReference type="EMBL" id="TVP39156.1"/>
    </source>
</evidence>
<dbReference type="AlphaFoldDB" id="A0A557SRC4"/>
<comment type="caution">
    <text evidence="2">The sequence shown here is derived from an EMBL/GenBank/DDBJ whole genome shotgun (WGS) entry which is preliminary data.</text>
</comment>
<dbReference type="Proteomes" id="UP000315289">
    <property type="component" value="Unassembled WGS sequence"/>
</dbReference>